<organism evidence="8 9">
    <name type="scientific">Aminicella lysinilytica</name>
    <dbReference type="NCBI Taxonomy" id="433323"/>
    <lineage>
        <taxon>Bacteria</taxon>
        <taxon>Bacillati</taxon>
        <taxon>Bacillota</taxon>
        <taxon>Clostridia</taxon>
        <taxon>Peptostreptococcales</taxon>
        <taxon>Anaerovoracaceae</taxon>
        <taxon>Aminicella</taxon>
    </lineage>
</organism>
<dbReference type="OrthoDB" id="9782006at2"/>
<evidence type="ECO:0000313" key="9">
    <source>
        <dbReference type="Proteomes" id="UP000295500"/>
    </source>
</evidence>
<dbReference type="InterPro" id="IPR000731">
    <property type="entry name" value="SSD"/>
</dbReference>
<evidence type="ECO:0000256" key="6">
    <source>
        <dbReference type="SAM" id="Phobius"/>
    </source>
</evidence>
<dbReference type="Gene3D" id="1.20.1640.10">
    <property type="entry name" value="Multidrug efflux transporter AcrB transmembrane domain"/>
    <property type="match status" value="2"/>
</dbReference>
<feature type="domain" description="SSD" evidence="7">
    <location>
        <begin position="551"/>
        <end position="674"/>
    </location>
</feature>
<feature type="transmembrane region" description="Helical" evidence="6">
    <location>
        <begin position="175"/>
        <end position="193"/>
    </location>
</feature>
<keyword evidence="2" id="KW-1003">Cell membrane</keyword>
<evidence type="ECO:0000256" key="5">
    <source>
        <dbReference type="ARBA" id="ARBA00023136"/>
    </source>
</evidence>
<dbReference type="InterPro" id="IPR004869">
    <property type="entry name" value="MMPL_dom"/>
</dbReference>
<evidence type="ECO:0000256" key="1">
    <source>
        <dbReference type="ARBA" id="ARBA00004651"/>
    </source>
</evidence>
<gene>
    <name evidence="8" type="ORF">EV211_11127</name>
</gene>
<dbReference type="InterPro" id="IPR050545">
    <property type="entry name" value="Mycobact_MmpL"/>
</dbReference>
<sequence>MEKFAKGVVKHRKIIIIVYLVLMIPAVIGMVNTRINYDMLSYLPKNLDSVKGQQIMLDNFGKGAFSYMLVEDKTPAECAELQTKIEALDHVDSVLWYNTLLSTDVPMSILPNSLYNRFNKDGSTLMAIFYDEGTSADSTIATIGQVRKIAGSHAYLNGMSALVKDLKDLCEQEEAKYVAIAVICSIVIMMLLVDSFVVPFIFLFSIGMAILLNMGTNIFLGNISFITQALAAVLQLAVTMDFSIFLWHAYEEEQDNYEDKKVAMEKAIVNTLTAIVGSSLTMIAGFLALCFMTYTLGADLGIVMAKGAVFGVIGSVTSLPALLLVLNPIIEKARHRSLIPDATKLAGFIVKKSWIFIIIFCVVVGPAYYGYTHTKLYYNMGATLPKSINFMVSNEKVMNDYDIGTTHIVLAKSNLSAAAGRSMADDIQNVKGVKDIVSYDYLLGNQIPQEALPSSIANIFKSGKYQIMLINTTKDYGVATSNVNKQLTKLNSIVRSYDKKATVIGEAAGTKDLMSTTSHDFKVVDFASLIMILVILFVVLRSWTLPIILEVSIYFAILINLGIPFYTGTTIVFIAPIVLSTIQLGSTINYAILLTTRYKRERLDGNSSDDSLITSISTSLPSIVTSAVGFFGSTFGVSLYSNIDIISSLCALMARGAIVSMFAVIFVLPAFLKLFDKLIIKSTKSLRLKYGKTNKKEVATA</sequence>
<evidence type="ECO:0000256" key="4">
    <source>
        <dbReference type="ARBA" id="ARBA00022989"/>
    </source>
</evidence>
<dbReference type="PROSITE" id="PS50156">
    <property type="entry name" value="SSD"/>
    <property type="match status" value="1"/>
</dbReference>
<feature type="transmembrane region" description="Helical" evidence="6">
    <location>
        <begin position="12"/>
        <end position="31"/>
    </location>
</feature>
<dbReference type="RefSeq" id="WP_133528177.1">
    <property type="nucleotide sequence ID" value="NZ_SNXO01000011.1"/>
</dbReference>
<evidence type="ECO:0000256" key="3">
    <source>
        <dbReference type="ARBA" id="ARBA00022692"/>
    </source>
</evidence>
<dbReference type="EMBL" id="SNXO01000011">
    <property type="protein sequence ID" value="TDP57659.1"/>
    <property type="molecule type" value="Genomic_DNA"/>
</dbReference>
<evidence type="ECO:0000256" key="2">
    <source>
        <dbReference type="ARBA" id="ARBA00022475"/>
    </source>
</evidence>
<reference evidence="8 9" key="1">
    <citation type="submission" date="2019-03" db="EMBL/GenBank/DDBJ databases">
        <title>Genomic Encyclopedia of Type Strains, Phase IV (KMG-IV): sequencing the most valuable type-strain genomes for metagenomic binning, comparative biology and taxonomic classification.</title>
        <authorList>
            <person name="Goeker M."/>
        </authorList>
    </citation>
    <scope>NUCLEOTIDE SEQUENCE [LARGE SCALE GENOMIC DNA]</scope>
    <source>
        <strain evidence="8 9">DSM 28287</strain>
    </source>
</reference>
<protein>
    <recommendedName>
        <fullName evidence="7">SSD domain-containing protein</fullName>
    </recommendedName>
</protein>
<proteinExistence type="predicted"/>
<feature type="transmembrane region" description="Helical" evidence="6">
    <location>
        <begin position="523"/>
        <end position="540"/>
    </location>
</feature>
<feature type="transmembrane region" description="Helical" evidence="6">
    <location>
        <begin position="612"/>
        <end position="633"/>
    </location>
</feature>
<dbReference type="GO" id="GO:0005886">
    <property type="term" value="C:plasma membrane"/>
    <property type="evidence" value="ECO:0007669"/>
    <property type="project" value="UniProtKB-SubCell"/>
</dbReference>
<feature type="transmembrane region" description="Helical" evidence="6">
    <location>
        <begin position="547"/>
        <end position="565"/>
    </location>
</feature>
<dbReference type="Proteomes" id="UP000295500">
    <property type="component" value="Unassembled WGS sequence"/>
</dbReference>
<feature type="transmembrane region" description="Helical" evidence="6">
    <location>
        <begin position="268"/>
        <end position="294"/>
    </location>
</feature>
<keyword evidence="5 6" id="KW-0472">Membrane</keyword>
<comment type="caution">
    <text evidence="8">The sequence shown here is derived from an EMBL/GenBank/DDBJ whole genome shotgun (WGS) entry which is preliminary data.</text>
</comment>
<feature type="transmembrane region" description="Helical" evidence="6">
    <location>
        <begin position="300"/>
        <end position="326"/>
    </location>
</feature>
<dbReference type="SUPFAM" id="SSF82866">
    <property type="entry name" value="Multidrug efflux transporter AcrB transmembrane domain"/>
    <property type="match status" value="2"/>
</dbReference>
<comment type="subcellular location">
    <subcellularLocation>
        <location evidence="1">Cell membrane</location>
        <topology evidence="1">Multi-pass membrane protein</topology>
    </subcellularLocation>
</comment>
<feature type="transmembrane region" description="Helical" evidence="6">
    <location>
        <begin position="645"/>
        <end position="672"/>
    </location>
</feature>
<accession>A0A4R6Q910</accession>
<feature type="transmembrane region" description="Helical" evidence="6">
    <location>
        <begin position="354"/>
        <end position="371"/>
    </location>
</feature>
<dbReference type="PANTHER" id="PTHR33406">
    <property type="entry name" value="MEMBRANE PROTEIN MJ1562-RELATED"/>
    <property type="match status" value="1"/>
</dbReference>
<evidence type="ECO:0000259" key="7">
    <source>
        <dbReference type="PROSITE" id="PS50156"/>
    </source>
</evidence>
<feature type="transmembrane region" description="Helical" evidence="6">
    <location>
        <begin position="571"/>
        <end position="592"/>
    </location>
</feature>
<dbReference type="AlphaFoldDB" id="A0A4R6Q910"/>
<keyword evidence="9" id="KW-1185">Reference proteome</keyword>
<keyword evidence="4 6" id="KW-1133">Transmembrane helix</keyword>
<name>A0A4R6Q910_9FIRM</name>
<evidence type="ECO:0000313" key="8">
    <source>
        <dbReference type="EMBL" id="TDP57659.1"/>
    </source>
</evidence>
<keyword evidence="3 6" id="KW-0812">Transmembrane</keyword>
<dbReference type="PANTHER" id="PTHR33406:SF13">
    <property type="entry name" value="MEMBRANE PROTEIN YDFJ"/>
    <property type="match status" value="1"/>
</dbReference>
<dbReference type="Pfam" id="PF03176">
    <property type="entry name" value="MMPL"/>
    <property type="match status" value="2"/>
</dbReference>
<feature type="transmembrane region" description="Helical" evidence="6">
    <location>
        <begin position="226"/>
        <end position="247"/>
    </location>
</feature>